<evidence type="ECO:0000256" key="5">
    <source>
        <dbReference type="ARBA" id="ARBA00023125"/>
    </source>
</evidence>
<dbReference type="NCBIfam" id="TIGR02937">
    <property type="entry name" value="sigma70-ECF"/>
    <property type="match status" value="1"/>
</dbReference>
<feature type="domain" description="RNA polymerase sigma-70" evidence="8">
    <location>
        <begin position="52"/>
        <end position="65"/>
    </location>
</feature>
<sequence length="204" mass="23263">MQENYNQTSDEQLAALAQAGDELAEENLIRKYKGAIKNKSRLYFVTGADAEDVMQEGMIGLFKAIRSYREGRNASFRTYAELCINRQILSAVKQAARMKYSPLNTSISIENKFFDESHEISIADTLYSSLQENPETIIIMREKMEGLESEGKSFFSELESKVLVEFLQGKSYNEIGKLMNKSPKSIDNAVQRIRKKLENHLNRG</sequence>
<proteinExistence type="inferred from homology"/>
<dbReference type="InterPro" id="IPR014284">
    <property type="entry name" value="RNA_pol_sigma-70_dom"/>
</dbReference>
<dbReference type="GO" id="GO:0016987">
    <property type="term" value="F:sigma factor activity"/>
    <property type="evidence" value="ECO:0007669"/>
    <property type="project" value="UniProtKB-KW"/>
</dbReference>
<comment type="similarity">
    <text evidence="1">Belongs to the sigma-70 factor family.</text>
</comment>
<evidence type="ECO:0000256" key="2">
    <source>
        <dbReference type="ARBA" id="ARBA00021245"/>
    </source>
</evidence>
<dbReference type="GO" id="GO:0003677">
    <property type="term" value="F:DNA binding"/>
    <property type="evidence" value="ECO:0007669"/>
    <property type="project" value="UniProtKB-KW"/>
</dbReference>
<dbReference type="NCBIfam" id="NF006147">
    <property type="entry name" value="PRK08295.1-4"/>
    <property type="match status" value="1"/>
</dbReference>
<keyword evidence="5" id="KW-0238">DNA-binding</keyword>
<dbReference type="InterPro" id="IPR016371">
    <property type="entry name" value="RNA_pol_sigma-H_factor"/>
</dbReference>
<dbReference type="Gene3D" id="1.10.10.10">
    <property type="entry name" value="Winged helix-like DNA-binding domain superfamily/Winged helix DNA-binding domain"/>
    <property type="match status" value="1"/>
</dbReference>
<dbReference type="PIRSF" id="PIRSF002939">
    <property type="entry name" value="RNA_polymerase_sigma-H_factor"/>
    <property type="match status" value="1"/>
</dbReference>
<dbReference type="NCBIfam" id="NF006148">
    <property type="entry name" value="PRK08295.1-5"/>
    <property type="match status" value="1"/>
</dbReference>
<evidence type="ECO:0000256" key="7">
    <source>
        <dbReference type="ARBA" id="ARBA00024701"/>
    </source>
</evidence>
<dbReference type="Pfam" id="PF08281">
    <property type="entry name" value="Sigma70_r4_2"/>
    <property type="match status" value="1"/>
</dbReference>
<keyword evidence="6" id="KW-0804">Transcription</keyword>
<dbReference type="AlphaFoldDB" id="A0A410PXB1"/>
<dbReference type="Proteomes" id="UP000287601">
    <property type="component" value="Chromosome"/>
</dbReference>
<evidence type="ECO:0000256" key="4">
    <source>
        <dbReference type="ARBA" id="ARBA00023082"/>
    </source>
</evidence>
<dbReference type="KEGG" id="amij:EQM06_10065"/>
<dbReference type="EMBL" id="CP035281">
    <property type="protein sequence ID" value="QAT43534.1"/>
    <property type="molecule type" value="Genomic_DNA"/>
</dbReference>
<gene>
    <name evidence="9" type="primary">sigH</name>
    <name evidence="9" type="ORF">EQM06_10065</name>
</gene>
<dbReference type="OrthoDB" id="9783788at2"/>
<evidence type="ECO:0000259" key="8">
    <source>
        <dbReference type="PROSITE" id="PS00715"/>
    </source>
</evidence>
<dbReference type="InterPro" id="IPR013249">
    <property type="entry name" value="RNA_pol_sigma70_r4_t2"/>
</dbReference>
<evidence type="ECO:0000313" key="9">
    <source>
        <dbReference type="EMBL" id="QAT43534.1"/>
    </source>
</evidence>
<dbReference type="InterPro" id="IPR000943">
    <property type="entry name" value="RNA_pol_sigma70"/>
</dbReference>
<dbReference type="GO" id="GO:0006352">
    <property type="term" value="P:DNA-templated transcription initiation"/>
    <property type="evidence" value="ECO:0007669"/>
    <property type="project" value="InterPro"/>
</dbReference>
<dbReference type="InterPro" id="IPR016032">
    <property type="entry name" value="Sig_transdc_resp-reg_C-effctor"/>
</dbReference>
<dbReference type="SUPFAM" id="SSF46894">
    <property type="entry name" value="C-terminal effector domain of the bipartite response regulators"/>
    <property type="match status" value="1"/>
</dbReference>
<dbReference type="PANTHER" id="PTHR30385">
    <property type="entry name" value="SIGMA FACTOR F FLAGELLAR"/>
    <property type="match status" value="1"/>
</dbReference>
<evidence type="ECO:0000256" key="1">
    <source>
        <dbReference type="ARBA" id="ARBA00007788"/>
    </source>
</evidence>
<evidence type="ECO:0000313" key="10">
    <source>
        <dbReference type="Proteomes" id="UP000287601"/>
    </source>
</evidence>
<evidence type="ECO:0000256" key="3">
    <source>
        <dbReference type="ARBA" id="ARBA00023015"/>
    </source>
</evidence>
<keyword evidence="10" id="KW-1185">Reference proteome</keyword>
<dbReference type="InterPro" id="IPR036388">
    <property type="entry name" value="WH-like_DNA-bd_sf"/>
</dbReference>
<dbReference type="SUPFAM" id="SSF88946">
    <property type="entry name" value="Sigma2 domain of RNA polymerase sigma factors"/>
    <property type="match status" value="1"/>
</dbReference>
<dbReference type="PANTHER" id="PTHR30385:SF1">
    <property type="entry name" value="RNA POLYMERASE SIGMA-H FACTOR"/>
    <property type="match status" value="1"/>
</dbReference>
<organism evidence="9 10">
    <name type="scientific">Aminipila luticellarii</name>
    <dbReference type="NCBI Taxonomy" id="2507160"/>
    <lineage>
        <taxon>Bacteria</taxon>
        <taxon>Bacillati</taxon>
        <taxon>Bacillota</taxon>
        <taxon>Clostridia</taxon>
        <taxon>Peptostreptococcales</taxon>
        <taxon>Anaerovoracaceae</taxon>
        <taxon>Aminipila</taxon>
    </lineage>
</organism>
<dbReference type="InterPro" id="IPR013325">
    <property type="entry name" value="RNA_pol_sigma_r2"/>
</dbReference>
<keyword evidence="3" id="KW-0805">Transcription regulation</keyword>
<reference evidence="9 10" key="1">
    <citation type="submission" date="2019-01" db="EMBL/GenBank/DDBJ databases">
        <title>Draft genomes of a novel of Aminipila strains.</title>
        <authorList>
            <person name="Ma S."/>
        </authorList>
    </citation>
    <scope>NUCLEOTIDE SEQUENCE [LARGE SCALE GENOMIC DNA]</scope>
    <source>
        <strain evidence="10">JN-39</strain>
    </source>
</reference>
<accession>A0A410PXB1</accession>
<dbReference type="Pfam" id="PF04542">
    <property type="entry name" value="Sigma70_r2"/>
    <property type="match status" value="1"/>
</dbReference>
<dbReference type="Gene3D" id="1.20.120.1810">
    <property type="match status" value="1"/>
</dbReference>
<dbReference type="InterPro" id="IPR007627">
    <property type="entry name" value="RNA_pol_sigma70_r2"/>
</dbReference>
<keyword evidence="4" id="KW-0731">Sigma factor</keyword>
<protein>
    <recommendedName>
        <fullName evidence="2">RNA polymerase sigma factor SigS</fullName>
    </recommendedName>
</protein>
<name>A0A410PXB1_9FIRM</name>
<dbReference type="PROSITE" id="PS00715">
    <property type="entry name" value="SIGMA70_1"/>
    <property type="match status" value="1"/>
</dbReference>
<dbReference type="RefSeq" id="WP_128746313.1">
    <property type="nucleotide sequence ID" value="NZ_CP035281.1"/>
</dbReference>
<evidence type="ECO:0000256" key="6">
    <source>
        <dbReference type="ARBA" id="ARBA00023163"/>
    </source>
</evidence>
<comment type="function">
    <text evidence="7">Sigma factors are initiation factors that promote the attachment of RNA polymerase to specific initiation sites and are then released. Sigma-S contributes to the protection against external stress, thus playing a role in cellular fitness and survival.</text>
</comment>